<dbReference type="InterPro" id="IPR026341">
    <property type="entry name" value="T9SS_type_B"/>
</dbReference>
<dbReference type="NCBIfam" id="TIGR04131">
    <property type="entry name" value="Bac_Flav_CTERM"/>
    <property type="match status" value="1"/>
</dbReference>
<dbReference type="AlphaFoldDB" id="A0A923PLE5"/>
<reference evidence="1" key="1">
    <citation type="submission" date="2020-08" db="EMBL/GenBank/DDBJ databases">
        <title>Lewinella bacteria from marine environments.</title>
        <authorList>
            <person name="Zhong Y."/>
        </authorList>
    </citation>
    <scope>NUCLEOTIDE SEQUENCE</scope>
    <source>
        <strain evidence="1">KCTC 42187</strain>
    </source>
</reference>
<evidence type="ECO:0000313" key="2">
    <source>
        <dbReference type="Proteomes" id="UP000650081"/>
    </source>
</evidence>
<dbReference type="Pfam" id="PF13585">
    <property type="entry name" value="CHU_C"/>
    <property type="match status" value="1"/>
</dbReference>
<comment type="caution">
    <text evidence="1">The sequence shown here is derived from an EMBL/GenBank/DDBJ whole genome shotgun (WGS) entry which is preliminary data.</text>
</comment>
<dbReference type="RefSeq" id="WP_187467582.1">
    <property type="nucleotide sequence ID" value="NZ_JACSIT010000139.1"/>
</dbReference>
<accession>A0A923PLE5</accession>
<dbReference type="Proteomes" id="UP000650081">
    <property type="component" value="Unassembled WGS sequence"/>
</dbReference>
<gene>
    <name evidence="1" type="ORF">H9S92_15375</name>
</gene>
<sequence>MRSLHLFSLETFPLGWALTLPLVLGLYGHWAAPPPQLGPELCANALDDDGDGLIDLNDPDCTCTAAPPPSLIPNPSFEELDCCPNNRSELGCAKGWDQASEATTDLVHTCGWMGFPGYPPPQPFPDGEAVVGFWDGRAATPPQEEAVPQWKEYAGACLLGPLLAGTRYRIEFDVGFINPDFSPPINVTMFGAQSCENLPFGVGNPDFGCPTNGTGWVPLGNIYVNGFGGDRWVHTAIDVMPQQDIVAIAIGPDCPTRAGPFSLYYFLDNLVLADFAAFPPVIAPAGEPCADDFTLAIPPRGNASYQWYRNGIALLGETGAALTGRRSTGRYEVVVDNGQFCLRSAAYSFVRPELGSVARVTICEDEFFAFGRQQLEEGGAYIDTLRSVEGCDSVVNLVLTVERNQQSSVRAKIFPGEAFQVGRYAVQYPGRYDLTTVSAAGCDSLVNLDLSYYQVYAPTAFSPNADGVNDVFTISGGPDLQEVVEISVYDRWGARLFQGAAWDGQINGQPAPAGVYVYSARILMDDAIERQLSGSLALLR</sequence>
<evidence type="ECO:0000313" key="1">
    <source>
        <dbReference type="EMBL" id="MBC6995549.1"/>
    </source>
</evidence>
<dbReference type="EMBL" id="JACSIT010000139">
    <property type="protein sequence ID" value="MBC6995549.1"/>
    <property type="molecule type" value="Genomic_DNA"/>
</dbReference>
<name>A0A923PLE5_9BACT</name>
<organism evidence="1 2">
    <name type="scientific">Neolewinella lacunae</name>
    <dbReference type="NCBI Taxonomy" id="1517758"/>
    <lineage>
        <taxon>Bacteria</taxon>
        <taxon>Pseudomonadati</taxon>
        <taxon>Bacteroidota</taxon>
        <taxon>Saprospiria</taxon>
        <taxon>Saprospirales</taxon>
        <taxon>Lewinellaceae</taxon>
        <taxon>Neolewinella</taxon>
    </lineage>
</organism>
<keyword evidence="2" id="KW-1185">Reference proteome</keyword>
<protein>
    <submittedName>
        <fullName evidence="1">Gliding motility-associated C-terminal domain-containing protein</fullName>
    </submittedName>
</protein>
<proteinExistence type="predicted"/>